<gene>
    <name evidence="1" type="ORF">SEA_TRINA_42</name>
</gene>
<organism evidence="1 2">
    <name type="scientific">Rhodococcus phage Trina</name>
    <dbReference type="NCBI Taxonomy" id="2027905"/>
    <lineage>
        <taxon>Viruses</taxon>
        <taxon>Duplodnaviria</taxon>
        <taxon>Heunggongvirae</taxon>
        <taxon>Uroviricota</taxon>
        <taxon>Caudoviricetes</taxon>
        <taxon>Trinavirus</taxon>
        <taxon>Trinavirus trina</taxon>
    </lineage>
</organism>
<dbReference type="GO" id="GO:0006231">
    <property type="term" value="P:dTMP biosynthetic process"/>
    <property type="evidence" value="ECO:0007669"/>
    <property type="project" value="InterPro"/>
</dbReference>
<dbReference type="Pfam" id="PF02511">
    <property type="entry name" value="Thy1"/>
    <property type="match status" value="1"/>
</dbReference>
<dbReference type="Gene3D" id="3.30.1360.170">
    <property type="match status" value="1"/>
</dbReference>
<reference evidence="2" key="1">
    <citation type="submission" date="2017-08" db="EMBL/GenBank/DDBJ databases">
        <authorList>
            <person name="de Groot N.N."/>
        </authorList>
    </citation>
    <scope>NUCLEOTIDE SEQUENCE [LARGE SCALE GENOMIC DNA]</scope>
</reference>
<dbReference type="InterPro" id="IPR036098">
    <property type="entry name" value="Thymidylate_synthase_ThyX_sf"/>
</dbReference>
<dbReference type="Proteomes" id="UP000231419">
    <property type="component" value="Segment"/>
</dbReference>
<dbReference type="HAMAP" id="MF_01408">
    <property type="entry name" value="ThyX"/>
    <property type="match status" value="1"/>
</dbReference>
<dbReference type="SUPFAM" id="SSF69796">
    <property type="entry name" value="Thymidylate synthase-complementing protein Thy1"/>
    <property type="match status" value="1"/>
</dbReference>
<evidence type="ECO:0000313" key="1">
    <source>
        <dbReference type="EMBL" id="ASZ74859.1"/>
    </source>
</evidence>
<dbReference type="GO" id="GO:0050797">
    <property type="term" value="F:thymidylate synthase (FAD) activity"/>
    <property type="evidence" value="ECO:0007669"/>
    <property type="project" value="InterPro"/>
</dbReference>
<protein>
    <submittedName>
        <fullName evidence="1">ThyX-like thymidylate synthase</fullName>
    </submittedName>
</protein>
<dbReference type="InterPro" id="IPR003669">
    <property type="entry name" value="Thymidylate_synthase_ThyX"/>
</dbReference>
<dbReference type="GO" id="GO:0004799">
    <property type="term" value="F:thymidylate synthase activity"/>
    <property type="evidence" value="ECO:0007669"/>
    <property type="project" value="TreeGrafter"/>
</dbReference>
<keyword evidence="2" id="KW-1185">Reference proteome</keyword>
<name>A0A2D0ZMX3_9CAUD</name>
<evidence type="ECO:0000313" key="2">
    <source>
        <dbReference type="Proteomes" id="UP000231419"/>
    </source>
</evidence>
<dbReference type="EMBL" id="MF668286">
    <property type="protein sequence ID" value="ASZ74859.1"/>
    <property type="molecule type" value="Genomic_DNA"/>
</dbReference>
<dbReference type="CDD" id="cd20175">
    <property type="entry name" value="ThyX"/>
    <property type="match status" value="1"/>
</dbReference>
<dbReference type="GO" id="GO:0070402">
    <property type="term" value="F:NADPH binding"/>
    <property type="evidence" value="ECO:0007669"/>
    <property type="project" value="TreeGrafter"/>
</dbReference>
<dbReference type="NCBIfam" id="TIGR02170">
    <property type="entry name" value="thyX"/>
    <property type="match status" value="1"/>
</dbReference>
<dbReference type="OrthoDB" id="8223at10239"/>
<dbReference type="GO" id="GO:0050660">
    <property type="term" value="F:flavin adenine dinucleotide binding"/>
    <property type="evidence" value="ECO:0007669"/>
    <property type="project" value="InterPro"/>
</dbReference>
<dbReference type="PROSITE" id="PS51331">
    <property type="entry name" value="THYX"/>
    <property type="match status" value="1"/>
</dbReference>
<accession>A0A2D0ZMX3</accession>
<proteinExistence type="inferred from homology"/>
<dbReference type="PANTHER" id="PTHR34934">
    <property type="entry name" value="FLAVIN-DEPENDENT THYMIDYLATE SYNTHASE"/>
    <property type="match status" value="1"/>
</dbReference>
<sequence>MTVQFFNESEVYLIKTNSTDEDVARAAWVSTLGEDALDYDPSRMAGLINYLMRDRHGSPFEHGSFTFFVKTPLFVRSEFHRHRVGWSYNEESGRYSEMKPHFYIIPDDRNLVQTGKPGHYIFSPGDPEDVAALQQEMREDSQYLYDRYAARIQRGIAKEVARETLPLNLMTSFYATCNARSLMHFLGLRTKHENATFPSNPQFEINDVASKMEAAFEKKMPITYAAWQKNGRVAP</sequence>
<dbReference type="PANTHER" id="PTHR34934:SF1">
    <property type="entry name" value="FLAVIN-DEPENDENT THYMIDYLATE SYNTHASE"/>
    <property type="match status" value="1"/>
</dbReference>